<keyword evidence="6" id="KW-1185">Reference proteome</keyword>
<dbReference type="GO" id="GO:0003755">
    <property type="term" value="F:peptidyl-prolyl cis-trans isomerase activity"/>
    <property type="evidence" value="ECO:0007669"/>
    <property type="project" value="UniProtKB-UniRule"/>
</dbReference>
<dbReference type="PROSITE" id="PS50072">
    <property type="entry name" value="CSA_PPIASE_2"/>
    <property type="match status" value="1"/>
</dbReference>
<reference evidence="5 6" key="1">
    <citation type="submission" date="2023-10" db="EMBL/GenBank/DDBJ databases">
        <title>Complete genome sequence of a Sphingomonadaceae bacterium.</title>
        <authorList>
            <person name="Yan C."/>
        </authorList>
    </citation>
    <scope>NUCLEOTIDE SEQUENCE [LARGE SCALE GENOMIC DNA]</scope>
    <source>
        <strain evidence="5 6">SCSIO 66989</strain>
    </source>
</reference>
<comment type="function">
    <text evidence="3">PPIases accelerate the folding of proteins. It catalyzes the cis-trans isomerization of proline imidic peptide bonds in oligopeptides.</text>
</comment>
<dbReference type="RefSeq" id="WP_317083328.1">
    <property type="nucleotide sequence ID" value="NZ_CP136594.1"/>
</dbReference>
<evidence type="ECO:0000313" key="5">
    <source>
        <dbReference type="EMBL" id="WOE75974.1"/>
    </source>
</evidence>
<keyword evidence="3" id="KW-0732">Signal</keyword>
<keyword evidence="2 3" id="KW-0413">Isomerase</keyword>
<gene>
    <name evidence="5" type="ORF">RB602_04450</name>
</gene>
<dbReference type="InterPro" id="IPR002130">
    <property type="entry name" value="Cyclophilin-type_PPIase_dom"/>
</dbReference>
<dbReference type="EMBL" id="CP136594">
    <property type="protein sequence ID" value="WOE75974.1"/>
    <property type="molecule type" value="Genomic_DNA"/>
</dbReference>
<dbReference type="AlphaFoldDB" id="A0AA97F7S3"/>
<accession>A0AA97F7S3</accession>
<dbReference type="Gene3D" id="2.40.100.10">
    <property type="entry name" value="Cyclophilin-like"/>
    <property type="match status" value="1"/>
</dbReference>
<comment type="similarity">
    <text evidence="3">Belongs to the cyclophilin-type PPIase family.</text>
</comment>
<dbReference type="InterPro" id="IPR044666">
    <property type="entry name" value="Cyclophilin_A-like"/>
</dbReference>
<feature type="domain" description="PPIase cyclophilin-type" evidence="4">
    <location>
        <begin position="74"/>
        <end position="216"/>
    </location>
</feature>
<dbReference type="Pfam" id="PF00160">
    <property type="entry name" value="Pro_isomerase"/>
    <property type="match status" value="1"/>
</dbReference>
<evidence type="ECO:0000256" key="1">
    <source>
        <dbReference type="ARBA" id="ARBA00023110"/>
    </source>
</evidence>
<dbReference type="EC" id="5.2.1.8" evidence="3"/>
<dbReference type="KEGG" id="acoa:RB602_04450"/>
<evidence type="ECO:0000256" key="3">
    <source>
        <dbReference type="RuleBase" id="RU363019"/>
    </source>
</evidence>
<evidence type="ECO:0000313" key="6">
    <source>
        <dbReference type="Proteomes" id="UP001302429"/>
    </source>
</evidence>
<dbReference type="PRINTS" id="PR00153">
    <property type="entry name" value="CSAPPISMRASE"/>
</dbReference>
<evidence type="ECO:0000259" key="4">
    <source>
        <dbReference type="PROSITE" id="PS50072"/>
    </source>
</evidence>
<feature type="chain" id="PRO_5041518786" description="Peptidyl-prolyl cis-trans isomerase" evidence="3">
    <location>
        <begin position="32"/>
        <end position="239"/>
    </location>
</feature>
<keyword evidence="1 3" id="KW-0697">Rotamase</keyword>
<sequence>MLRTSALVHSVWVMIFAVLAVAAVQTSPALAQDSEAEAETAAEVEVAPVLTPEERKEMRDNPANTLHLDLSTGGRVTIQLYPDVAPKHVERIQTLVQQGFYDGIVFHRVIDGFMAQTGDPTGTGQGGSSMPDLEEEFNRIPHLRGSVSMARTNDPNSANSQFFIVFYPRFSLDNKYTNFGRVKAGMQYVDLINRGEPPAQPSRIIQASLASQNKPMPNFAQPVDDEPVITVDDLNAPIG</sequence>
<dbReference type="SUPFAM" id="SSF50891">
    <property type="entry name" value="Cyclophilin-like"/>
    <property type="match status" value="1"/>
</dbReference>
<organism evidence="5 6">
    <name type="scientific">Alterisphingorhabdus coralli</name>
    <dbReference type="NCBI Taxonomy" id="3071408"/>
    <lineage>
        <taxon>Bacteria</taxon>
        <taxon>Pseudomonadati</taxon>
        <taxon>Pseudomonadota</taxon>
        <taxon>Alphaproteobacteria</taxon>
        <taxon>Sphingomonadales</taxon>
        <taxon>Sphingomonadaceae</taxon>
        <taxon>Alterisphingorhabdus (ex Yan et al. 2024)</taxon>
    </lineage>
</organism>
<dbReference type="Proteomes" id="UP001302429">
    <property type="component" value="Chromosome"/>
</dbReference>
<evidence type="ECO:0000256" key="2">
    <source>
        <dbReference type="ARBA" id="ARBA00023235"/>
    </source>
</evidence>
<feature type="signal peptide" evidence="3">
    <location>
        <begin position="1"/>
        <end position="31"/>
    </location>
</feature>
<dbReference type="InterPro" id="IPR029000">
    <property type="entry name" value="Cyclophilin-like_dom_sf"/>
</dbReference>
<proteinExistence type="inferred from homology"/>
<dbReference type="CDD" id="cd00317">
    <property type="entry name" value="cyclophilin"/>
    <property type="match status" value="1"/>
</dbReference>
<protein>
    <recommendedName>
        <fullName evidence="3">Peptidyl-prolyl cis-trans isomerase</fullName>
        <shortName evidence="3">PPIase</shortName>
        <ecNumber evidence="3">5.2.1.8</ecNumber>
    </recommendedName>
</protein>
<dbReference type="PANTHER" id="PTHR45625">
    <property type="entry name" value="PEPTIDYL-PROLYL CIS-TRANS ISOMERASE-RELATED"/>
    <property type="match status" value="1"/>
</dbReference>
<comment type="catalytic activity">
    <reaction evidence="3">
        <text>[protein]-peptidylproline (omega=180) = [protein]-peptidylproline (omega=0)</text>
        <dbReference type="Rhea" id="RHEA:16237"/>
        <dbReference type="Rhea" id="RHEA-COMP:10747"/>
        <dbReference type="Rhea" id="RHEA-COMP:10748"/>
        <dbReference type="ChEBI" id="CHEBI:83833"/>
        <dbReference type="ChEBI" id="CHEBI:83834"/>
        <dbReference type="EC" id="5.2.1.8"/>
    </reaction>
</comment>
<name>A0AA97F7S3_9SPHN</name>
<dbReference type="PANTHER" id="PTHR45625:SF4">
    <property type="entry name" value="PEPTIDYLPROLYL ISOMERASE DOMAIN AND WD REPEAT-CONTAINING PROTEIN 1"/>
    <property type="match status" value="1"/>
</dbReference>